<reference evidence="8" key="2">
    <citation type="submission" date="2021-04" db="EMBL/GenBank/DDBJ databases">
        <authorList>
            <person name="Gilroy R."/>
        </authorList>
    </citation>
    <scope>NUCLEOTIDE SEQUENCE</scope>
    <source>
        <strain evidence="8">CHK185-1770</strain>
    </source>
</reference>
<sequence length="536" mass="58111">MTKQKFLIQGAVLTAVSLLLRISNMGYRSFLSQEMGSAGMGLYQLIFSIFTLTVTLSTSGISLAVTRMVTAAMATGKRQVVRSTVARCFGFCLSVSLSIALLLFFLAEPAAAVFLGTAQAAPCLRILGVGLPFMSLCTCMKGYFLAVDESLSTAFSDAMEQALTIGATVFLFWRFAPQSLEAACFAAMLASTLGEATSFVCSWAAYRSSLRRNTPKNREKAKGVLQGLAHIALPCTLSSAARSALNTGENLLIPKELQKYGLSYSGALSQYGLLQGMAMPMLYFPSSLLSSFASLLIPKIAKERELHHQRAVAHITGKALRLALAFGIFFAGLFLTFGDSWGIALYGNKNAGAYLQVLAPLAPLVYLDVVVDSLLKGMDEQFNSMKYNLADSLLRVTLVLCLLRFFGLESYVGILFFSTIFNAALSLHRLLQVTQVRLSLSQHVLLPLLCAGLSLWIGKKLLAPFPFSQPLWEISCELLVCGSIFLLSYGGCTGFMQKNTGKARRKAQKSAAKESFCSTAKHNRRDLDTQTSSHGL</sequence>
<feature type="transmembrane region" description="Helical" evidence="7">
    <location>
        <begin position="282"/>
        <end position="301"/>
    </location>
</feature>
<feature type="transmembrane region" description="Helical" evidence="7">
    <location>
        <begin position="353"/>
        <end position="375"/>
    </location>
</feature>
<feature type="transmembrane region" description="Helical" evidence="7">
    <location>
        <begin position="45"/>
        <end position="65"/>
    </location>
</feature>
<dbReference type="InterPro" id="IPR050833">
    <property type="entry name" value="Poly_Biosynth_Transport"/>
</dbReference>
<keyword evidence="2" id="KW-1003">Cell membrane</keyword>
<evidence type="ECO:0000256" key="6">
    <source>
        <dbReference type="SAM" id="MobiDB-lite"/>
    </source>
</evidence>
<evidence type="ECO:0000256" key="1">
    <source>
        <dbReference type="ARBA" id="ARBA00004651"/>
    </source>
</evidence>
<evidence type="ECO:0000256" key="7">
    <source>
        <dbReference type="SAM" id="Phobius"/>
    </source>
</evidence>
<dbReference type="PANTHER" id="PTHR30250:SF24">
    <property type="entry name" value="STAGE V SPORULATION PROTEIN B"/>
    <property type="match status" value="1"/>
</dbReference>
<evidence type="ECO:0000256" key="2">
    <source>
        <dbReference type="ARBA" id="ARBA00022475"/>
    </source>
</evidence>
<evidence type="ECO:0000313" key="9">
    <source>
        <dbReference type="Proteomes" id="UP000826793"/>
    </source>
</evidence>
<keyword evidence="4 7" id="KW-1133">Transmembrane helix</keyword>
<comment type="caution">
    <text evidence="8">The sequence shown here is derived from an EMBL/GenBank/DDBJ whole genome shotgun (WGS) entry which is preliminary data.</text>
</comment>
<gene>
    <name evidence="8" type="ORF">H9710_06285</name>
</gene>
<evidence type="ECO:0000313" key="8">
    <source>
        <dbReference type="EMBL" id="HJB98170.1"/>
    </source>
</evidence>
<dbReference type="PANTHER" id="PTHR30250">
    <property type="entry name" value="PST FAMILY PREDICTED COLANIC ACID TRANSPORTER"/>
    <property type="match status" value="1"/>
</dbReference>
<evidence type="ECO:0000256" key="5">
    <source>
        <dbReference type="ARBA" id="ARBA00023136"/>
    </source>
</evidence>
<evidence type="ECO:0000256" key="4">
    <source>
        <dbReference type="ARBA" id="ARBA00022989"/>
    </source>
</evidence>
<proteinExistence type="predicted"/>
<feature type="transmembrane region" description="Helical" evidence="7">
    <location>
        <begin position="322"/>
        <end position="347"/>
    </location>
</feature>
<evidence type="ECO:0000256" key="3">
    <source>
        <dbReference type="ARBA" id="ARBA00022692"/>
    </source>
</evidence>
<keyword evidence="3 7" id="KW-0812">Transmembrane</keyword>
<feature type="region of interest" description="Disordered" evidence="6">
    <location>
        <begin position="514"/>
        <end position="536"/>
    </location>
</feature>
<name>A0A9D2MX10_9FIRM</name>
<comment type="subcellular location">
    <subcellularLocation>
        <location evidence="1">Cell membrane</location>
        <topology evidence="1">Multi-pass membrane protein</topology>
    </subcellularLocation>
</comment>
<organism evidence="8 9">
    <name type="scientific">Candidatus Acutalibacter pullicola</name>
    <dbReference type="NCBI Taxonomy" id="2838417"/>
    <lineage>
        <taxon>Bacteria</taxon>
        <taxon>Bacillati</taxon>
        <taxon>Bacillota</taxon>
        <taxon>Clostridia</taxon>
        <taxon>Eubacteriales</taxon>
        <taxon>Acutalibacteraceae</taxon>
        <taxon>Acutalibacter</taxon>
    </lineage>
</organism>
<feature type="transmembrane region" description="Helical" evidence="7">
    <location>
        <begin position="477"/>
        <end position="496"/>
    </location>
</feature>
<dbReference type="Pfam" id="PF01943">
    <property type="entry name" value="Polysacc_synt"/>
    <property type="match status" value="1"/>
</dbReference>
<dbReference type="GO" id="GO:0005886">
    <property type="term" value="C:plasma membrane"/>
    <property type="evidence" value="ECO:0007669"/>
    <property type="project" value="UniProtKB-SubCell"/>
</dbReference>
<feature type="transmembrane region" description="Helical" evidence="7">
    <location>
        <begin position="85"/>
        <end position="106"/>
    </location>
</feature>
<accession>A0A9D2MX10</accession>
<protein>
    <submittedName>
        <fullName evidence="8">Oligosaccharide flippase family protein</fullName>
    </submittedName>
</protein>
<reference evidence="8" key="1">
    <citation type="journal article" date="2021" name="PeerJ">
        <title>Extensive microbial diversity within the chicken gut microbiome revealed by metagenomics and culture.</title>
        <authorList>
            <person name="Gilroy R."/>
            <person name="Ravi A."/>
            <person name="Getino M."/>
            <person name="Pursley I."/>
            <person name="Horton D.L."/>
            <person name="Alikhan N.F."/>
            <person name="Baker D."/>
            <person name="Gharbi K."/>
            <person name="Hall N."/>
            <person name="Watson M."/>
            <person name="Adriaenssens E.M."/>
            <person name="Foster-Nyarko E."/>
            <person name="Jarju S."/>
            <person name="Secka A."/>
            <person name="Antonio M."/>
            <person name="Oren A."/>
            <person name="Chaudhuri R.R."/>
            <person name="La Ragione R."/>
            <person name="Hildebrand F."/>
            <person name="Pallen M.J."/>
        </authorList>
    </citation>
    <scope>NUCLEOTIDE SEQUENCE</scope>
    <source>
        <strain evidence="8">CHK185-1770</strain>
    </source>
</reference>
<dbReference type="InterPro" id="IPR002797">
    <property type="entry name" value="Polysacc_synth"/>
</dbReference>
<keyword evidence="5 7" id="KW-0472">Membrane</keyword>
<dbReference type="Proteomes" id="UP000826793">
    <property type="component" value="Unassembled WGS sequence"/>
</dbReference>
<dbReference type="EMBL" id="DWXG01000049">
    <property type="protein sequence ID" value="HJB98170.1"/>
    <property type="molecule type" value="Genomic_DNA"/>
</dbReference>
<dbReference type="AlphaFoldDB" id="A0A9D2MX10"/>